<dbReference type="EMBL" id="BMAW01085757">
    <property type="protein sequence ID" value="GFU44342.1"/>
    <property type="molecule type" value="Genomic_DNA"/>
</dbReference>
<dbReference type="Proteomes" id="UP000887013">
    <property type="component" value="Unassembled WGS sequence"/>
</dbReference>
<dbReference type="AlphaFoldDB" id="A0A8X6R1Y8"/>
<sequence length="115" mass="12609">MSWDNYSSVAGKSMALQCHGASTFDGICLTFCAVWLSGMQALKSESIQNGAEKGNKVVRYRRYVWQRTRQCTERKNASSCGIRNFVAVKFSDPLGTRPSCSVSEKSNDVASQGAI</sequence>
<proteinExistence type="predicted"/>
<name>A0A8X6R1Y8_NEPPI</name>
<keyword evidence="2" id="KW-1185">Reference proteome</keyword>
<comment type="caution">
    <text evidence="1">The sequence shown here is derived from an EMBL/GenBank/DDBJ whole genome shotgun (WGS) entry which is preliminary data.</text>
</comment>
<evidence type="ECO:0000313" key="2">
    <source>
        <dbReference type="Proteomes" id="UP000887013"/>
    </source>
</evidence>
<reference evidence="1" key="1">
    <citation type="submission" date="2020-08" db="EMBL/GenBank/DDBJ databases">
        <title>Multicomponent nature underlies the extraordinary mechanical properties of spider dragline silk.</title>
        <authorList>
            <person name="Kono N."/>
            <person name="Nakamura H."/>
            <person name="Mori M."/>
            <person name="Yoshida Y."/>
            <person name="Ohtoshi R."/>
            <person name="Malay A.D."/>
            <person name="Moran D.A.P."/>
            <person name="Tomita M."/>
            <person name="Numata K."/>
            <person name="Arakawa K."/>
        </authorList>
    </citation>
    <scope>NUCLEOTIDE SEQUENCE</scope>
</reference>
<gene>
    <name evidence="1" type="ORF">NPIL_154261</name>
</gene>
<protein>
    <submittedName>
        <fullName evidence="1">Uncharacterized protein</fullName>
    </submittedName>
</protein>
<evidence type="ECO:0000313" key="1">
    <source>
        <dbReference type="EMBL" id="GFU44342.1"/>
    </source>
</evidence>
<accession>A0A8X6R1Y8</accession>
<organism evidence="1 2">
    <name type="scientific">Nephila pilipes</name>
    <name type="common">Giant wood spider</name>
    <name type="synonym">Nephila maculata</name>
    <dbReference type="NCBI Taxonomy" id="299642"/>
    <lineage>
        <taxon>Eukaryota</taxon>
        <taxon>Metazoa</taxon>
        <taxon>Ecdysozoa</taxon>
        <taxon>Arthropoda</taxon>
        <taxon>Chelicerata</taxon>
        <taxon>Arachnida</taxon>
        <taxon>Araneae</taxon>
        <taxon>Araneomorphae</taxon>
        <taxon>Entelegynae</taxon>
        <taxon>Araneoidea</taxon>
        <taxon>Nephilidae</taxon>
        <taxon>Nephila</taxon>
    </lineage>
</organism>